<accession>A0ACC5W4U7</accession>
<comment type="caution">
    <text evidence="1">The sequence shown here is derived from an EMBL/GenBank/DDBJ whole genome shotgun (WGS) entry which is preliminary data.</text>
</comment>
<gene>
    <name evidence="1" type="ORF">PGIGA_G00001730</name>
</gene>
<evidence type="ECO:0000313" key="1">
    <source>
        <dbReference type="EMBL" id="MCI4374048.1"/>
    </source>
</evidence>
<organism evidence="1 2">
    <name type="scientific">Pangasianodon gigas</name>
    <name type="common">Mekong giant catfish</name>
    <name type="synonym">Pangasius gigas</name>
    <dbReference type="NCBI Taxonomy" id="30993"/>
    <lineage>
        <taxon>Eukaryota</taxon>
        <taxon>Metazoa</taxon>
        <taxon>Chordata</taxon>
        <taxon>Craniata</taxon>
        <taxon>Vertebrata</taxon>
        <taxon>Euteleostomi</taxon>
        <taxon>Actinopterygii</taxon>
        <taxon>Neopterygii</taxon>
        <taxon>Teleostei</taxon>
        <taxon>Ostariophysi</taxon>
        <taxon>Siluriformes</taxon>
        <taxon>Pangasiidae</taxon>
        <taxon>Pangasianodon</taxon>
    </lineage>
</organism>
<sequence>MTFHLLLSVQHPAKSIKIFELNFLSCTETFWQHAASWHTGSERRERAKGTYRTLWCPG</sequence>
<protein>
    <submittedName>
        <fullName evidence="1">Uncharacterized protein</fullName>
    </submittedName>
</protein>
<dbReference type="EMBL" id="CM040454">
    <property type="protein sequence ID" value="MCI4374048.1"/>
    <property type="molecule type" value="Genomic_DNA"/>
</dbReference>
<keyword evidence="2" id="KW-1185">Reference proteome</keyword>
<reference evidence="1 2" key="1">
    <citation type="journal article" date="2022" name="bioRxiv">
        <title>An ancient truncated duplication of the anti-Mullerian hormone receptor type 2 gene is a potential conserved master sex determinant in the Pangasiidae catfish family.</title>
        <authorList>
            <person name="Wen M."/>
            <person name="Pan Q."/>
            <person name="Jouanno E."/>
            <person name="Montfort J."/>
            <person name="Zahm M."/>
            <person name="Cabau C."/>
            <person name="Klopp C."/>
            <person name="Iampietro C."/>
            <person name="Roques C."/>
            <person name="Bouchez O."/>
            <person name="Castinel A."/>
            <person name="Donnadieu C."/>
            <person name="Parrinello H."/>
            <person name="Poncet C."/>
            <person name="Belmonte E."/>
            <person name="Gautier V."/>
            <person name="Avarre J.-C."/>
            <person name="Dugue R."/>
            <person name="Gustiano R."/>
            <person name="Ha T.T.T."/>
            <person name="Campet M."/>
            <person name="Sriphairoj K."/>
            <person name="Ribolli J."/>
            <person name="de Almeida F.L."/>
            <person name="Desvignes T."/>
            <person name="Postlethwait J.H."/>
            <person name="Bucao C.F."/>
            <person name="Robinson-Rechavi M."/>
            <person name="Bobe J."/>
            <person name="Herpin A."/>
            <person name="Guiguen Y."/>
        </authorList>
    </citation>
    <scope>NUCLEOTIDE SEQUENCE [LARGE SCALE GENOMIC DNA]</scope>
    <source>
        <strain evidence="1">YG-Dec2019</strain>
    </source>
</reference>
<name>A0ACC5W4U7_PANGG</name>
<proteinExistence type="predicted"/>
<evidence type="ECO:0000313" key="2">
    <source>
        <dbReference type="Proteomes" id="UP000829447"/>
    </source>
</evidence>
<dbReference type="Proteomes" id="UP000829447">
    <property type="component" value="Linkage Group LG1"/>
</dbReference>